<dbReference type="EMBL" id="JX102565">
    <property type="protein sequence ID" value="AFM97625.1"/>
    <property type="molecule type" value="mRNA"/>
</dbReference>
<dbReference type="Gene3D" id="1.10.10.1350">
    <property type="entry name" value="Spidroin domain, C-terminal domain"/>
    <property type="match status" value="1"/>
</dbReference>
<dbReference type="Pfam" id="PF11260">
    <property type="entry name" value="Spidroin_MaSp"/>
    <property type="match status" value="1"/>
</dbReference>
<gene>
    <name evidence="2" type="primary">fib1</name>
</gene>
<dbReference type="AlphaFoldDB" id="I6UAV4"/>
<evidence type="ECO:0000259" key="1">
    <source>
        <dbReference type="Pfam" id="PF11260"/>
    </source>
</evidence>
<organism evidence="2">
    <name type="scientific">Hexura picea</name>
    <dbReference type="NCBI Taxonomy" id="389823"/>
    <lineage>
        <taxon>Eukaryota</taxon>
        <taxon>Metazoa</taxon>
        <taxon>Ecdysozoa</taxon>
        <taxon>Arthropoda</taxon>
        <taxon>Chelicerata</taxon>
        <taxon>Arachnida</taxon>
        <taxon>Araneae</taxon>
        <taxon>Mygalomorphae</taxon>
        <taxon>Atypoidea</taxon>
        <taxon>Mecicobothriidae</taxon>
        <taxon>Hexura</taxon>
    </lineage>
</organism>
<proteinExistence type="evidence at transcript level"/>
<feature type="domain" description="Spidroin C-terminal" evidence="1">
    <location>
        <begin position="3"/>
        <end position="65"/>
    </location>
</feature>
<protein>
    <submittedName>
        <fullName evidence="2">Fibroin 1</fullName>
    </submittedName>
</protein>
<feature type="non-terminal residue" evidence="2">
    <location>
        <position position="1"/>
    </location>
</feature>
<name>I6UAV4_9ARAC</name>
<accession>I6UAV4</accession>
<reference evidence="2" key="1">
    <citation type="journal article" date="2012" name="PLoS ONE">
        <title>Early events in the evolution of spider silk genes.</title>
        <authorList>
            <person name="Starrett J."/>
            <person name="Garb J.E."/>
            <person name="Kuelbs A."/>
            <person name="Azubuike U.O."/>
            <person name="Hayashi C.Y."/>
        </authorList>
    </citation>
    <scope>NUCLEOTIDE SEQUENCE</scope>
</reference>
<dbReference type="InterPro" id="IPR021001">
    <property type="entry name" value="Spidroin_C"/>
</dbReference>
<evidence type="ECO:0000313" key="2">
    <source>
        <dbReference type="EMBL" id="AFM97625.1"/>
    </source>
</evidence>
<dbReference type="InterPro" id="IPR038542">
    <property type="entry name" value="Spidroin_C_sf"/>
</dbReference>
<sequence length="83" mass="8274">SELSAGGAVNYSSLANTLVSLANQIGSSSSGLSTSQIQIETLLETVYALTQILSSSQIGYVSTANSSASASAFAQALSQAIAN</sequence>